<proteinExistence type="inferred from homology"/>
<dbReference type="EMBL" id="MTBC01000008">
    <property type="protein sequence ID" value="OQD42186.1"/>
    <property type="molecule type" value="Genomic_DNA"/>
</dbReference>
<feature type="transmembrane region" description="Helical" evidence="1">
    <location>
        <begin position="90"/>
        <end position="109"/>
    </location>
</feature>
<dbReference type="GO" id="GO:0003834">
    <property type="term" value="F:beta-carotene 15,15'-dioxygenase activity"/>
    <property type="evidence" value="ECO:0007669"/>
    <property type="project" value="UniProtKB-EC"/>
</dbReference>
<keyword evidence="1" id="KW-0223">Dioxygenase</keyword>
<evidence type="ECO:0000313" key="2">
    <source>
        <dbReference type="EMBL" id="OQD42186.1"/>
    </source>
</evidence>
<keyword evidence="1" id="KW-1133">Transmembrane helix</keyword>
<dbReference type="GO" id="GO:0010436">
    <property type="term" value="F:carotenoid dioxygenase activity"/>
    <property type="evidence" value="ECO:0007669"/>
    <property type="project" value="UniProtKB-UniRule"/>
</dbReference>
<dbReference type="HAMAP" id="MF_02093">
    <property type="entry name" value="Beta_carotene_diox"/>
    <property type="match status" value="1"/>
</dbReference>
<comment type="caution">
    <text evidence="1">Lacks conserved residue(s) required for the propagation of feature annotation.</text>
</comment>
<dbReference type="GO" id="GO:0005886">
    <property type="term" value="C:plasma membrane"/>
    <property type="evidence" value="ECO:0007669"/>
    <property type="project" value="UniProtKB-SubCell"/>
</dbReference>
<keyword evidence="1" id="KW-1003">Cell membrane</keyword>
<feature type="transmembrane region" description="Helical" evidence="1">
    <location>
        <begin position="38"/>
        <end position="69"/>
    </location>
</feature>
<organism evidence="2 3">
    <name type="scientific">Croceivirga radicis</name>
    <dbReference type="NCBI Taxonomy" id="1929488"/>
    <lineage>
        <taxon>Bacteria</taxon>
        <taxon>Pseudomonadati</taxon>
        <taxon>Bacteroidota</taxon>
        <taxon>Flavobacteriia</taxon>
        <taxon>Flavobacteriales</taxon>
        <taxon>Flavobacteriaceae</taxon>
        <taxon>Croceivirga</taxon>
    </lineage>
</organism>
<feature type="transmembrane region" description="Helical" evidence="1">
    <location>
        <begin position="243"/>
        <end position="266"/>
    </location>
</feature>
<comment type="catalytic activity">
    <reaction evidence="1">
        <text>all-trans-beta-carotene + O2 = 2 all-trans-retinal</text>
        <dbReference type="Rhea" id="RHEA:32887"/>
        <dbReference type="ChEBI" id="CHEBI:15379"/>
        <dbReference type="ChEBI" id="CHEBI:17579"/>
        <dbReference type="ChEBI" id="CHEBI:17898"/>
        <dbReference type="EC" id="1.13.11.63"/>
    </reaction>
</comment>
<protein>
    <recommendedName>
        <fullName evidence="1">Probable beta-carotene 15,15'-dioxygenase</fullName>
        <ecNumber evidence="1">1.13.11.63</ecNumber>
    </recommendedName>
</protein>
<feature type="transmembrane region" description="Helical" evidence="1">
    <location>
        <begin position="219"/>
        <end position="236"/>
    </location>
</feature>
<accession>A0A1V6LQE9</accession>
<sequence>MNGSQVQLFAFSLILTIGMLHGANDLSIIRKVSSSSNIIGYLMWYVFVIIAVSFLFVLFKPLTLFLFILVSGFHFGEQHLFKYVLKPSRLLRVLYLFYGNLILFIIFSINLNKVQQIVFDFSGYNLPVLLVYVPTMVLGILVLLFFILGYNRNLLEKGVAIELAYFIIITGILYLVSLPLGFAIYFVFWHSLPSLRDQIKHLYGKTDKQAYFGYIKSSWPYWLVSLLGIILLYWFFSFNHYDFLNVIFYMLLLITFPHVIVMHRLFNSIKTES</sequence>
<comment type="function">
    <text evidence="1">Catalyzes the cleavage of beta-carotene at its central double bond (15,15') to yield two molecules of all-trans-retinal.</text>
</comment>
<dbReference type="Proteomes" id="UP000191680">
    <property type="component" value="Unassembled WGS sequence"/>
</dbReference>
<keyword evidence="1" id="KW-0479">Metal-binding</keyword>
<dbReference type="NCBIfam" id="TIGR03753">
    <property type="entry name" value="blh_monoox"/>
    <property type="match status" value="1"/>
</dbReference>
<dbReference type="InterPro" id="IPR022270">
    <property type="entry name" value="Blh_diox"/>
</dbReference>
<dbReference type="AlphaFoldDB" id="A0A1V6LQE9"/>
<dbReference type="GO" id="GO:0016121">
    <property type="term" value="P:carotene catabolic process"/>
    <property type="evidence" value="ECO:0007669"/>
    <property type="project" value="UniProtKB-UniRule"/>
</dbReference>
<feature type="transmembrane region" description="Helical" evidence="1">
    <location>
        <begin position="129"/>
        <end position="151"/>
    </location>
</feature>
<evidence type="ECO:0000256" key="1">
    <source>
        <dbReference type="HAMAP-Rule" id="MF_02093"/>
    </source>
</evidence>
<dbReference type="Pfam" id="PF15461">
    <property type="entry name" value="BCD"/>
    <property type="match status" value="1"/>
</dbReference>
<evidence type="ECO:0000313" key="3">
    <source>
        <dbReference type="Proteomes" id="UP000191680"/>
    </source>
</evidence>
<keyword evidence="3" id="KW-1185">Reference proteome</keyword>
<gene>
    <name evidence="2" type="ORF">BUL40_12270</name>
</gene>
<keyword evidence="1" id="KW-0560">Oxidoreductase</keyword>
<feature type="transmembrane region" description="Helical" evidence="1">
    <location>
        <begin position="163"/>
        <end position="188"/>
    </location>
</feature>
<comment type="subcellular location">
    <subcellularLocation>
        <location evidence="1">Cell membrane</location>
        <topology evidence="1">Multi-pass membrane protein</topology>
    </subcellularLocation>
</comment>
<dbReference type="GO" id="GO:0005506">
    <property type="term" value="F:iron ion binding"/>
    <property type="evidence" value="ECO:0007669"/>
    <property type="project" value="UniProtKB-UniRule"/>
</dbReference>
<reference evidence="2 3" key="1">
    <citation type="submission" date="2016-12" db="EMBL/GenBank/DDBJ databases">
        <authorList>
            <person name="Song W.-J."/>
            <person name="Kurnit D.M."/>
        </authorList>
    </citation>
    <scope>NUCLEOTIDE SEQUENCE [LARGE SCALE GENOMIC DNA]</scope>
    <source>
        <strain evidence="2 3">HSG9</strain>
    </source>
</reference>
<comment type="cofactor">
    <cofactor evidence="1">
        <name>Fe(2+)</name>
        <dbReference type="ChEBI" id="CHEBI:29033"/>
    </cofactor>
</comment>
<keyword evidence="1" id="KW-0812">Transmembrane</keyword>
<dbReference type="EC" id="1.13.11.63" evidence="1"/>
<name>A0A1V6LQE9_9FLAO</name>
<keyword evidence="1" id="KW-0472">Membrane</keyword>
<keyword evidence="1" id="KW-0408">Iron</keyword>
<comment type="caution">
    <text evidence="2">The sequence shown here is derived from an EMBL/GenBank/DDBJ whole genome shotgun (WGS) entry which is preliminary data.</text>
</comment>
<comment type="similarity">
    <text evidence="1">Belongs to the Brp/Blh beta-carotene diooxygenase family.</text>
</comment>